<dbReference type="AlphaFoldDB" id="A0A9Q3H178"/>
<protein>
    <recommendedName>
        <fullName evidence="1">Retrovirus-related Pol polyprotein from transposon TNT 1-94-like beta-barrel domain-containing protein</fullName>
    </recommendedName>
</protein>
<dbReference type="Pfam" id="PF22936">
    <property type="entry name" value="Pol_BBD"/>
    <property type="match status" value="1"/>
</dbReference>
<evidence type="ECO:0000259" key="1">
    <source>
        <dbReference type="Pfam" id="PF22936"/>
    </source>
</evidence>
<dbReference type="InterPro" id="IPR054722">
    <property type="entry name" value="PolX-like_BBD"/>
</dbReference>
<reference evidence="2" key="1">
    <citation type="submission" date="2021-03" db="EMBL/GenBank/DDBJ databases">
        <title>Draft genome sequence of rust myrtle Austropuccinia psidii MF-1, a brazilian biotype.</title>
        <authorList>
            <person name="Quecine M.C."/>
            <person name="Pachon D.M.R."/>
            <person name="Bonatelli M.L."/>
            <person name="Correr F.H."/>
            <person name="Franceschini L.M."/>
            <person name="Leite T.F."/>
            <person name="Margarido G.R.A."/>
            <person name="Almeida C.A."/>
            <person name="Ferrarezi J.A."/>
            <person name="Labate C.A."/>
        </authorList>
    </citation>
    <scope>NUCLEOTIDE SEQUENCE</scope>
    <source>
        <strain evidence="2">MF-1</strain>
    </source>
</reference>
<name>A0A9Q3H178_9BASI</name>
<keyword evidence="3" id="KW-1185">Reference proteome</keyword>
<dbReference type="Proteomes" id="UP000765509">
    <property type="component" value="Unassembled WGS sequence"/>
</dbReference>
<feature type="domain" description="Retrovirus-related Pol polyprotein from transposon TNT 1-94-like beta-barrel" evidence="1">
    <location>
        <begin position="19"/>
        <end position="93"/>
    </location>
</feature>
<sequence>MSSLFTSKTPSLYKAKTLVVDCGATHHMFNNKELFLNFVETEKFHISTSNPTSNLVSTGSGTAVIEIENKALKLLNCLYVPNPSKNLVSLIELFLRSITIIKQDNSFSIVNNNKLILRGQIINNLMISNFNKLTTLFTTANNLPCWHSRLGHPSNQWVF</sequence>
<comment type="caution">
    <text evidence="2">The sequence shown here is derived from an EMBL/GenBank/DDBJ whole genome shotgun (WGS) entry which is preliminary data.</text>
</comment>
<evidence type="ECO:0000313" key="3">
    <source>
        <dbReference type="Proteomes" id="UP000765509"/>
    </source>
</evidence>
<gene>
    <name evidence="2" type="ORF">O181_026927</name>
</gene>
<dbReference type="OrthoDB" id="413361at2759"/>
<dbReference type="EMBL" id="AVOT02009031">
    <property type="protein sequence ID" value="MBW0487212.1"/>
    <property type="molecule type" value="Genomic_DNA"/>
</dbReference>
<proteinExistence type="predicted"/>
<accession>A0A9Q3H178</accession>
<evidence type="ECO:0000313" key="2">
    <source>
        <dbReference type="EMBL" id="MBW0487212.1"/>
    </source>
</evidence>
<organism evidence="2 3">
    <name type="scientific">Austropuccinia psidii MF-1</name>
    <dbReference type="NCBI Taxonomy" id="1389203"/>
    <lineage>
        <taxon>Eukaryota</taxon>
        <taxon>Fungi</taxon>
        <taxon>Dikarya</taxon>
        <taxon>Basidiomycota</taxon>
        <taxon>Pucciniomycotina</taxon>
        <taxon>Pucciniomycetes</taxon>
        <taxon>Pucciniales</taxon>
        <taxon>Sphaerophragmiaceae</taxon>
        <taxon>Austropuccinia</taxon>
    </lineage>
</organism>